<comment type="caution">
    <text evidence="1">The sequence shown here is derived from an EMBL/GenBank/DDBJ whole genome shotgun (WGS) entry which is preliminary data.</text>
</comment>
<dbReference type="EMBL" id="BMAC01000034">
    <property type="protein sequence ID" value="GFP81842.1"/>
    <property type="molecule type" value="Genomic_DNA"/>
</dbReference>
<dbReference type="Proteomes" id="UP000653305">
    <property type="component" value="Unassembled WGS sequence"/>
</dbReference>
<proteinExistence type="predicted"/>
<evidence type="ECO:0000313" key="2">
    <source>
        <dbReference type="Proteomes" id="UP000653305"/>
    </source>
</evidence>
<protein>
    <submittedName>
        <fullName evidence="1">Uncharacterized protein</fullName>
    </submittedName>
</protein>
<accession>A0A830B7Q0</accession>
<reference evidence="1" key="1">
    <citation type="submission" date="2020-07" db="EMBL/GenBank/DDBJ databases">
        <title>Ethylene signaling mediates host invasion by parasitic plants.</title>
        <authorList>
            <person name="Yoshida S."/>
        </authorList>
    </citation>
    <scope>NUCLEOTIDE SEQUENCE</scope>
    <source>
        <strain evidence="1">Okayama</strain>
    </source>
</reference>
<organism evidence="1 2">
    <name type="scientific">Phtheirospermum japonicum</name>
    <dbReference type="NCBI Taxonomy" id="374723"/>
    <lineage>
        <taxon>Eukaryota</taxon>
        <taxon>Viridiplantae</taxon>
        <taxon>Streptophyta</taxon>
        <taxon>Embryophyta</taxon>
        <taxon>Tracheophyta</taxon>
        <taxon>Spermatophyta</taxon>
        <taxon>Magnoliopsida</taxon>
        <taxon>eudicotyledons</taxon>
        <taxon>Gunneridae</taxon>
        <taxon>Pentapetalae</taxon>
        <taxon>asterids</taxon>
        <taxon>lamiids</taxon>
        <taxon>Lamiales</taxon>
        <taxon>Orobanchaceae</taxon>
        <taxon>Orobanchaceae incertae sedis</taxon>
        <taxon>Phtheirospermum</taxon>
    </lineage>
</organism>
<evidence type="ECO:0000313" key="1">
    <source>
        <dbReference type="EMBL" id="GFP81842.1"/>
    </source>
</evidence>
<dbReference type="AlphaFoldDB" id="A0A830B7Q0"/>
<keyword evidence="2" id="KW-1185">Reference proteome</keyword>
<gene>
    <name evidence="1" type="ORF">PHJA_000327500</name>
</gene>
<name>A0A830B7Q0_9LAMI</name>
<sequence length="70" mass="8009">MYVASAGSSYRMLSEGFYGKAMIVDLKDVDMVEELHRRGFDGEFQLQQANPQFKEISWAFCELGIEPEIV</sequence>